<evidence type="ECO:0000313" key="12">
    <source>
        <dbReference type="Proteomes" id="UP001139179"/>
    </source>
</evidence>
<dbReference type="InterPro" id="IPR016940">
    <property type="entry name" value="ComGC"/>
</dbReference>
<evidence type="ECO:0000256" key="3">
    <source>
        <dbReference type="ARBA" id="ARBA00022475"/>
    </source>
</evidence>
<dbReference type="PROSITE" id="PS00409">
    <property type="entry name" value="PROKAR_NTER_METHYL"/>
    <property type="match status" value="1"/>
</dbReference>
<gene>
    <name evidence="11" type="ORF">M3202_14430</name>
</gene>
<organism evidence="11 12">
    <name type="scientific">Halalkalibacter oceani</name>
    <dbReference type="NCBI Taxonomy" id="1653776"/>
    <lineage>
        <taxon>Bacteria</taxon>
        <taxon>Bacillati</taxon>
        <taxon>Bacillota</taxon>
        <taxon>Bacilli</taxon>
        <taxon>Bacillales</taxon>
        <taxon>Bacillaceae</taxon>
        <taxon>Halalkalibacter</taxon>
    </lineage>
</organism>
<dbReference type="EMBL" id="JAMBOL010000013">
    <property type="protein sequence ID" value="MCM3715282.1"/>
    <property type="molecule type" value="Genomic_DNA"/>
</dbReference>
<dbReference type="AlphaFoldDB" id="A0A9X2IQA7"/>
<keyword evidence="7 10" id="KW-0472">Membrane</keyword>
<dbReference type="RefSeq" id="WP_251224031.1">
    <property type="nucleotide sequence ID" value="NZ_JAMBOL010000013.1"/>
</dbReference>
<comment type="subcellular location">
    <subcellularLocation>
        <location evidence="1">Cell membrane</location>
        <topology evidence="1">Single-pass membrane protein</topology>
    </subcellularLocation>
    <subcellularLocation>
        <location evidence="2">Cell surface</location>
    </subcellularLocation>
</comment>
<evidence type="ECO:0000256" key="2">
    <source>
        <dbReference type="ARBA" id="ARBA00004241"/>
    </source>
</evidence>
<protein>
    <submittedName>
        <fullName evidence="11">Prepilin-type N-terminal cleavage/methylation domain-containing protein</fullName>
    </submittedName>
</protein>
<keyword evidence="8" id="KW-0178">Competence</keyword>
<keyword evidence="12" id="KW-1185">Reference proteome</keyword>
<dbReference type="PRINTS" id="PR00813">
    <property type="entry name" value="BCTERIALGSPG"/>
</dbReference>
<reference evidence="11" key="1">
    <citation type="submission" date="2022-05" db="EMBL/GenBank/DDBJ databases">
        <title>Comparative Genomics of Spacecraft Associated Microbes.</title>
        <authorList>
            <person name="Tran M.T."/>
            <person name="Wright A."/>
            <person name="Seuylemezian A."/>
            <person name="Eisen J."/>
            <person name="Coil D."/>
        </authorList>
    </citation>
    <scope>NUCLEOTIDE SEQUENCE</scope>
    <source>
        <strain evidence="11">214.1.1</strain>
    </source>
</reference>
<accession>A0A9X2IQA7</accession>
<dbReference type="GO" id="GO:0030420">
    <property type="term" value="P:establishment of competence for transformation"/>
    <property type="evidence" value="ECO:0007669"/>
    <property type="project" value="UniProtKB-KW"/>
</dbReference>
<dbReference type="GO" id="GO:0005886">
    <property type="term" value="C:plasma membrane"/>
    <property type="evidence" value="ECO:0007669"/>
    <property type="project" value="UniProtKB-SubCell"/>
</dbReference>
<dbReference type="InterPro" id="IPR045584">
    <property type="entry name" value="Pilin-like"/>
</dbReference>
<dbReference type="NCBIfam" id="NF040999">
    <property type="entry name" value="pilin_ComGC"/>
    <property type="match status" value="1"/>
</dbReference>
<dbReference type="InterPro" id="IPR012902">
    <property type="entry name" value="N_methyl_site"/>
</dbReference>
<feature type="transmembrane region" description="Helical" evidence="10">
    <location>
        <begin position="12"/>
        <end position="31"/>
    </location>
</feature>
<comment type="caution">
    <text evidence="11">The sequence shown here is derived from an EMBL/GenBank/DDBJ whole genome shotgun (WGS) entry which is preliminary data.</text>
</comment>
<proteinExistence type="inferred from homology"/>
<evidence type="ECO:0000256" key="1">
    <source>
        <dbReference type="ARBA" id="ARBA00004162"/>
    </source>
</evidence>
<keyword evidence="5 10" id="KW-0812">Transmembrane</keyword>
<evidence type="ECO:0000256" key="6">
    <source>
        <dbReference type="ARBA" id="ARBA00022989"/>
    </source>
</evidence>
<evidence type="ECO:0000313" key="11">
    <source>
        <dbReference type="EMBL" id="MCM3715282.1"/>
    </source>
</evidence>
<comment type="similarity">
    <text evidence="9">Belongs to the ComGC family.</text>
</comment>
<dbReference type="GO" id="GO:0015627">
    <property type="term" value="C:type II protein secretion system complex"/>
    <property type="evidence" value="ECO:0007669"/>
    <property type="project" value="InterPro"/>
</dbReference>
<keyword evidence="4" id="KW-0488">Methylation</keyword>
<keyword evidence="6 10" id="KW-1133">Transmembrane helix</keyword>
<evidence type="ECO:0000256" key="5">
    <source>
        <dbReference type="ARBA" id="ARBA00022692"/>
    </source>
</evidence>
<dbReference type="Pfam" id="PF07963">
    <property type="entry name" value="N_methyl"/>
    <property type="match status" value="1"/>
</dbReference>
<evidence type="ECO:0000256" key="9">
    <source>
        <dbReference type="ARBA" id="ARBA00043982"/>
    </source>
</evidence>
<dbReference type="NCBIfam" id="TIGR02532">
    <property type="entry name" value="IV_pilin_GFxxxE"/>
    <property type="match status" value="1"/>
</dbReference>
<dbReference type="Proteomes" id="UP001139179">
    <property type="component" value="Unassembled WGS sequence"/>
</dbReference>
<dbReference type="GO" id="GO:0015628">
    <property type="term" value="P:protein secretion by the type II secretion system"/>
    <property type="evidence" value="ECO:0007669"/>
    <property type="project" value="InterPro"/>
</dbReference>
<dbReference type="SUPFAM" id="SSF54523">
    <property type="entry name" value="Pili subunits"/>
    <property type="match status" value="1"/>
</dbReference>
<evidence type="ECO:0000256" key="8">
    <source>
        <dbReference type="ARBA" id="ARBA00023287"/>
    </source>
</evidence>
<dbReference type="Gene3D" id="3.30.700.10">
    <property type="entry name" value="Glycoprotein, Type 4 Pilin"/>
    <property type="match status" value="1"/>
</dbReference>
<evidence type="ECO:0000256" key="4">
    <source>
        <dbReference type="ARBA" id="ARBA00022481"/>
    </source>
</evidence>
<sequence length="104" mass="11323">MQRKRKAEGGFTLIEMLVVLMIISVLLLIAIPNMAKNNEVAADKGCEATIKLLQTQVHAYEIETGDELNELSDLVSGRYVESIECPDGSIPVFNEGIVSEPSSS</sequence>
<dbReference type="GO" id="GO:0009986">
    <property type="term" value="C:cell surface"/>
    <property type="evidence" value="ECO:0007669"/>
    <property type="project" value="UniProtKB-SubCell"/>
</dbReference>
<evidence type="ECO:0000256" key="10">
    <source>
        <dbReference type="SAM" id="Phobius"/>
    </source>
</evidence>
<keyword evidence="3" id="KW-1003">Cell membrane</keyword>
<dbReference type="PANTHER" id="PTHR30093">
    <property type="entry name" value="GENERAL SECRETION PATHWAY PROTEIN G"/>
    <property type="match status" value="1"/>
</dbReference>
<evidence type="ECO:0000256" key="7">
    <source>
        <dbReference type="ARBA" id="ARBA00023136"/>
    </source>
</evidence>
<dbReference type="PANTHER" id="PTHR30093:SF2">
    <property type="entry name" value="TYPE II SECRETION SYSTEM PROTEIN H"/>
    <property type="match status" value="1"/>
</dbReference>
<dbReference type="InterPro" id="IPR000983">
    <property type="entry name" value="Bac_GSPG_pilin"/>
</dbReference>
<name>A0A9X2IQA7_9BACI</name>